<feature type="region of interest" description="Disordered" evidence="6">
    <location>
        <begin position="65"/>
        <end position="111"/>
    </location>
</feature>
<evidence type="ECO:0000256" key="1">
    <source>
        <dbReference type="ARBA" id="ARBA00004123"/>
    </source>
</evidence>
<protein>
    <recommendedName>
        <fullName evidence="7">HAT C-terminal dimerisation domain-containing protein</fullName>
    </recommendedName>
</protein>
<proteinExistence type="predicted"/>
<keyword evidence="4" id="KW-0862">Zinc</keyword>
<dbReference type="PANTHER" id="PTHR46481:SF10">
    <property type="entry name" value="ZINC FINGER BED DOMAIN-CONTAINING PROTEIN 39"/>
    <property type="match status" value="1"/>
</dbReference>
<gene>
    <name evidence="8" type="ORF">PCASD_00064</name>
</gene>
<reference evidence="8 9" key="1">
    <citation type="submission" date="2017-11" db="EMBL/GenBank/DDBJ databases">
        <title>De novo assembly and phasing of dikaryotic genomes from two isolates of Puccinia coronata f. sp. avenae, the causal agent of oat crown rust.</title>
        <authorList>
            <person name="Miller M.E."/>
            <person name="Zhang Y."/>
            <person name="Omidvar V."/>
            <person name="Sperschneider J."/>
            <person name="Schwessinger B."/>
            <person name="Raley C."/>
            <person name="Palmer J.M."/>
            <person name="Garnica D."/>
            <person name="Upadhyaya N."/>
            <person name="Rathjen J."/>
            <person name="Taylor J.M."/>
            <person name="Park R.F."/>
            <person name="Dodds P.N."/>
            <person name="Hirsch C.D."/>
            <person name="Kianian S.F."/>
            <person name="Figueroa M."/>
        </authorList>
    </citation>
    <scope>NUCLEOTIDE SEQUENCE [LARGE SCALE GENOMIC DNA]</scope>
    <source>
        <strain evidence="8">12SD80</strain>
    </source>
</reference>
<dbReference type="Pfam" id="PF05699">
    <property type="entry name" value="Dimer_Tnp_hAT"/>
    <property type="match status" value="1"/>
</dbReference>
<feature type="region of interest" description="Disordered" evidence="6">
    <location>
        <begin position="299"/>
        <end position="335"/>
    </location>
</feature>
<dbReference type="GO" id="GO:0046983">
    <property type="term" value="F:protein dimerization activity"/>
    <property type="evidence" value="ECO:0007669"/>
    <property type="project" value="InterPro"/>
</dbReference>
<evidence type="ECO:0000256" key="3">
    <source>
        <dbReference type="ARBA" id="ARBA00022771"/>
    </source>
</evidence>
<dbReference type="SUPFAM" id="SSF53098">
    <property type="entry name" value="Ribonuclease H-like"/>
    <property type="match status" value="1"/>
</dbReference>
<organism evidence="8 9">
    <name type="scientific">Puccinia coronata f. sp. avenae</name>
    <dbReference type="NCBI Taxonomy" id="200324"/>
    <lineage>
        <taxon>Eukaryota</taxon>
        <taxon>Fungi</taxon>
        <taxon>Dikarya</taxon>
        <taxon>Basidiomycota</taxon>
        <taxon>Pucciniomycotina</taxon>
        <taxon>Pucciniomycetes</taxon>
        <taxon>Pucciniales</taxon>
        <taxon>Pucciniaceae</taxon>
        <taxon>Puccinia</taxon>
    </lineage>
</organism>
<evidence type="ECO:0000313" key="8">
    <source>
        <dbReference type="EMBL" id="PLW52426.1"/>
    </source>
</evidence>
<sequence length="424" mass="47508">MTAAIDSTIRQKSGKDLGLENAHIHCFCHKLALILSAGLKAIDLPSEGLVKEGKTLGFVPALKTIHEESEDSEPNKTPEDSSDEDVLPDGYSDALDSNSDSSDKEASDHNTNTKSKILSILSKVDSVIQRITSSAAKQSEFKVWCDKLDYNGPSLIAGHGIRWNIKWESQSRAYQGRKVIGKLIENKKDQQERDGGKNFFQEYEISRSKWDVVMQLNDILGEFYFITKKMEGDHSSASLILREYKHIINYLSTRRKSSSKPEFNSLLDKMIEKTKVWFNLHHTYARGLLQDKFNKQKAEQTANSALRASSPPVTSKPPPSNHTGDTDAVDLFPDATNTPTDDNLTAYLGGKHKIPLANADQCLKWWKQHHQDFPILSLMARDYLALLATSASVERCFSAAADICVEDRRSLAPRTIERCVNSHQ</sequence>
<keyword evidence="3" id="KW-0863">Zinc-finger</keyword>
<evidence type="ECO:0000256" key="2">
    <source>
        <dbReference type="ARBA" id="ARBA00022723"/>
    </source>
</evidence>
<keyword evidence="5" id="KW-0539">Nucleus</keyword>
<comment type="caution">
    <text evidence="8">The sequence shown here is derived from an EMBL/GenBank/DDBJ whole genome shotgun (WGS) entry which is preliminary data.</text>
</comment>
<evidence type="ECO:0000259" key="7">
    <source>
        <dbReference type="Pfam" id="PF05699"/>
    </source>
</evidence>
<dbReference type="EMBL" id="PGCI01000001">
    <property type="protein sequence ID" value="PLW52426.1"/>
    <property type="molecule type" value="Genomic_DNA"/>
</dbReference>
<evidence type="ECO:0000256" key="6">
    <source>
        <dbReference type="SAM" id="MobiDB-lite"/>
    </source>
</evidence>
<dbReference type="Proteomes" id="UP000235392">
    <property type="component" value="Unassembled WGS sequence"/>
</dbReference>
<name>A0A2N5VR25_9BASI</name>
<evidence type="ECO:0000313" key="9">
    <source>
        <dbReference type="Proteomes" id="UP000235392"/>
    </source>
</evidence>
<evidence type="ECO:0000256" key="5">
    <source>
        <dbReference type="ARBA" id="ARBA00023242"/>
    </source>
</evidence>
<accession>A0A2N5VR25</accession>
<dbReference type="GO" id="GO:0005634">
    <property type="term" value="C:nucleus"/>
    <property type="evidence" value="ECO:0007669"/>
    <property type="project" value="UniProtKB-SubCell"/>
</dbReference>
<dbReference type="InterPro" id="IPR008906">
    <property type="entry name" value="HATC_C_dom"/>
</dbReference>
<keyword evidence="2" id="KW-0479">Metal-binding</keyword>
<comment type="subcellular location">
    <subcellularLocation>
        <location evidence="1">Nucleus</location>
    </subcellularLocation>
</comment>
<dbReference type="InterPro" id="IPR012337">
    <property type="entry name" value="RNaseH-like_sf"/>
</dbReference>
<dbReference type="AlphaFoldDB" id="A0A2N5VR25"/>
<evidence type="ECO:0000256" key="4">
    <source>
        <dbReference type="ARBA" id="ARBA00022833"/>
    </source>
</evidence>
<feature type="domain" description="HAT C-terminal dimerisation" evidence="7">
    <location>
        <begin position="362"/>
        <end position="423"/>
    </location>
</feature>
<dbReference type="GO" id="GO:0008270">
    <property type="term" value="F:zinc ion binding"/>
    <property type="evidence" value="ECO:0007669"/>
    <property type="project" value="UniProtKB-KW"/>
</dbReference>
<dbReference type="InterPro" id="IPR052035">
    <property type="entry name" value="ZnF_BED_domain_contain"/>
</dbReference>
<dbReference type="PANTHER" id="PTHR46481">
    <property type="entry name" value="ZINC FINGER BED DOMAIN-CONTAINING PROTEIN 4"/>
    <property type="match status" value="1"/>
</dbReference>